<dbReference type="PROSITE" id="PS50109">
    <property type="entry name" value="HIS_KIN"/>
    <property type="match status" value="1"/>
</dbReference>
<dbReference type="EC" id="2.7.13.3" evidence="13"/>
<evidence type="ECO:0000256" key="1">
    <source>
        <dbReference type="ARBA" id="ARBA00000085"/>
    </source>
</evidence>
<dbReference type="InterPro" id="IPR011712">
    <property type="entry name" value="Sig_transdc_His_kin_sub3_dim/P"/>
</dbReference>
<dbReference type="Proteomes" id="UP000180057">
    <property type="component" value="Unassembled WGS sequence"/>
</dbReference>
<dbReference type="EMBL" id="MLQS01000001">
    <property type="protein sequence ID" value="OIJ21261.1"/>
    <property type="molecule type" value="Genomic_DNA"/>
</dbReference>
<keyword evidence="17" id="KW-1185">Reference proteome</keyword>
<sequence length="343" mass="39198">MRMIQKQMLWSILFSLLLFSLFIIIYFFAFPVQNWEVLIEGKVFDIPIWIFSPGVAITMGIIFGLVNSMAFKKKVEIMEESLYELEHGRLIDDEKLVEAEGLETVISRVKNIHKQMAEQVKIAQKLASEKVIDQEKQIQKIVSEERNRLARELHDSVSQQLFAASMLMSAITETKNDTGSGEARQLKLVEEMIHQSQLEMRALLLHLRPVPLKGKSLQEGMKELLGELKQKVPMEISWKIEDIPLEKGVEDHLFRILQESVSNTLRHSKATSLEVLLINRDDLIILRIVDDGIGFDINEEKAGSYGLSNMKERAKEIGGTFKVVSIKNKGTRLEVKVPLMRGD</sequence>
<evidence type="ECO:0000313" key="16">
    <source>
        <dbReference type="EMBL" id="OIJ21261.1"/>
    </source>
</evidence>
<gene>
    <name evidence="16" type="ORF">BKP45_00300</name>
</gene>
<keyword evidence="12 13" id="KW-0472">Membrane</keyword>
<dbReference type="InterPro" id="IPR017202">
    <property type="entry name" value="LiaS/VraS"/>
</dbReference>
<dbReference type="SUPFAM" id="SSF55874">
    <property type="entry name" value="ATPase domain of HSP90 chaperone/DNA topoisomerase II/histidine kinase"/>
    <property type="match status" value="1"/>
</dbReference>
<organism evidence="16 17">
    <name type="scientific">Anaerobacillus alkalidiazotrophicus</name>
    <dbReference type="NCBI Taxonomy" id="472963"/>
    <lineage>
        <taxon>Bacteria</taxon>
        <taxon>Bacillati</taxon>
        <taxon>Bacillota</taxon>
        <taxon>Bacilli</taxon>
        <taxon>Bacillales</taxon>
        <taxon>Bacillaceae</taxon>
        <taxon>Anaerobacillus</taxon>
    </lineage>
</organism>
<dbReference type="GO" id="GO:0046983">
    <property type="term" value="F:protein dimerization activity"/>
    <property type="evidence" value="ECO:0007669"/>
    <property type="project" value="InterPro"/>
</dbReference>
<dbReference type="Pfam" id="PF02518">
    <property type="entry name" value="HATPase_c"/>
    <property type="match status" value="1"/>
</dbReference>
<dbReference type="STRING" id="472963.BKP45_00300"/>
<dbReference type="GO" id="GO:0005524">
    <property type="term" value="F:ATP binding"/>
    <property type="evidence" value="ECO:0007669"/>
    <property type="project" value="UniProtKB-UniRule"/>
</dbReference>
<keyword evidence="10 14" id="KW-1133">Transmembrane helix</keyword>
<evidence type="ECO:0000259" key="15">
    <source>
        <dbReference type="PROSITE" id="PS50109"/>
    </source>
</evidence>
<reference evidence="16 17" key="1">
    <citation type="submission" date="2016-10" db="EMBL/GenBank/DDBJ databases">
        <title>Draft genome sequences of four alkaliphilic bacteria belonging to the Anaerobacillus genus.</title>
        <authorList>
            <person name="Bassil N.M."/>
            <person name="Lloyd J.R."/>
        </authorList>
    </citation>
    <scope>NUCLEOTIDE SEQUENCE [LARGE SCALE GENOMIC DNA]</scope>
    <source>
        <strain evidence="16 17">DSM 22531</strain>
    </source>
</reference>
<dbReference type="GO" id="GO:0005886">
    <property type="term" value="C:plasma membrane"/>
    <property type="evidence" value="ECO:0007669"/>
    <property type="project" value="UniProtKB-SubCell"/>
</dbReference>
<comment type="catalytic activity">
    <reaction evidence="1 13">
        <text>ATP + protein L-histidine = ADP + protein N-phospho-L-histidine.</text>
        <dbReference type="EC" id="2.7.13.3"/>
    </reaction>
</comment>
<dbReference type="CDD" id="cd16917">
    <property type="entry name" value="HATPase_UhpB-NarQ-NarX-like"/>
    <property type="match status" value="1"/>
</dbReference>
<evidence type="ECO:0000256" key="8">
    <source>
        <dbReference type="ARBA" id="ARBA00022777"/>
    </source>
</evidence>
<comment type="subcellular location">
    <subcellularLocation>
        <location evidence="2 13">Cell membrane</location>
        <topology evidence="2 13">Multi-pass membrane protein</topology>
    </subcellularLocation>
</comment>
<dbReference type="AlphaFoldDB" id="A0A1S2M991"/>
<protein>
    <recommendedName>
        <fullName evidence="13">Sensor histidine kinase</fullName>
        <ecNumber evidence="13">2.7.13.3</ecNumber>
    </recommendedName>
</protein>
<name>A0A1S2M991_9BACI</name>
<dbReference type="InterPro" id="IPR036890">
    <property type="entry name" value="HATPase_C_sf"/>
</dbReference>
<dbReference type="RefSeq" id="WP_071387881.1">
    <property type="nucleotide sequence ID" value="NZ_MLQS01000001.1"/>
</dbReference>
<evidence type="ECO:0000256" key="4">
    <source>
        <dbReference type="ARBA" id="ARBA00022553"/>
    </source>
</evidence>
<comment type="caution">
    <text evidence="16">The sequence shown here is derived from an EMBL/GenBank/DDBJ whole genome shotgun (WGS) entry which is preliminary data.</text>
</comment>
<evidence type="ECO:0000256" key="6">
    <source>
        <dbReference type="ARBA" id="ARBA00022692"/>
    </source>
</evidence>
<dbReference type="PANTHER" id="PTHR24421">
    <property type="entry name" value="NITRATE/NITRITE SENSOR PROTEIN NARX-RELATED"/>
    <property type="match status" value="1"/>
</dbReference>
<dbReference type="Gene3D" id="1.20.5.1930">
    <property type="match status" value="1"/>
</dbReference>
<evidence type="ECO:0000313" key="17">
    <source>
        <dbReference type="Proteomes" id="UP000180057"/>
    </source>
</evidence>
<dbReference type="InterPro" id="IPR050482">
    <property type="entry name" value="Sensor_HK_TwoCompSys"/>
</dbReference>
<dbReference type="OrthoDB" id="9795828at2"/>
<keyword evidence="11 13" id="KW-0902">Two-component regulatory system</keyword>
<dbReference type="PANTHER" id="PTHR24421:SF37">
    <property type="entry name" value="SENSOR HISTIDINE KINASE NARS"/>
    <property type="match status" value="1"/>
</dbReference>
<feature type="transmembrane region" description="Helical" evidence="14">
    <location>
        <begin position="9"/>
        <end position="28"/>
    </location>
</feature>
<dbReference type="SMART" id="SM00387">
    <property type="entry name" value="HATPase_c"/>
    <property type="match status" value="1"/>
</dbReference>
<evidence type="ECO:0000256" key="13">
    <source>
        <dbReference type="PIRNR" id="PIRNR037431"/>
    </source>
</evidence>
<keyword evidence="8 13" id="KW-0418">Kinase</keyword>
<dbReference type="InterPro" id="IPR003594">
    <property type="entry name" value="HATPase_dom"/>
</dbReference>
<keyword evidence="6 14" id="KW-0812">Transmembrane</keyword>
<dbReference type="Gene3D" id="3.30.565.10">
    <property type="entry name" value="Histidine kinase-like ATPase, C-terminal domain"/>
    <property type="match status" value="1"/>
</dbReference>
<evidence type="ECO:0000256" key="10">
    <source>
        <dbReference type="ARBA" id="ARBA00022989"/>
    </source>
</evidence>
<dbReference type="PIRSF" id="PIRSF037431">
    <property type="entry name" value="STHK_LiaS"/>
    <property type="match status" value="1"/>
</dbReference>
<evidence type="ECO:0000256" key="11">
    <source>
        <dbReference type="ARBA" id="ARBA00023012"/>
    </source>
</evidence>
<evidence type="ECO:0000256" key="5">
    <source>
        <dbReference type="ARBA" id="ARBA00022679"/>
    </source>
</evidence>
<proteinExistence type="predicted"/>
<keyword evidence="3 13" id="KW-1003">Cell membrane</keyword>
<accession>A0A1S2M991</accession>
<dbReference type="GO" id="GO:0000155">
    <property type="term" value="F:phosphorelay sensor kinase activity"/>
    <property type="evidence" value="ECO:0007669"/>
    <property type="project" value="UniProtKB-UniRule"/>
</dbReference>
<evidence type="ECO:0000256" key="14">
    <source>
        <dbReference type="SAM" id="Phobius"/>
    </source>
</evidence>
<keyword evidence="9 13" id="KW-0067">ATP-binding</keyword>
<keyword evidence="5 13" id="KW-0808">Transferase</keyword>
<evidence type="ECO:0000256" key="3">
    <source>
        <dbReference type="ARBA" id="ARBA00022475"/>
    </source>
</evidence>
<evidence type="ECO:0000256" key="7">
    <source>
        <dbReference type="ARBA" id="ARBA00022741"/>
    </source>
</evidence>
<evidence type="ECO:0000256" key="12">
    <source>
        <dbReference type="ARBA" id="ARBA00023136"/>
    </source>
</evidence>
<feature type="transmembrane region" description="Helical" evidence="14">
    <location>
        <begin position="48"/>
        <end position="71"/>
    </location>
</feature>
<dbReference type="Pfam" id="PF07730">
    <property type="entry name" value="HisKA_3"/>
    <property type="match status" value="1"/>
</dbReference>
<dbReference type="InterPro" id="IPR005467">
    <property type="entry name" value="His_kinase_dom"/>
</dbReference>
<evidence type="ECO:0000256" key="2">
    <source>
        <dbReference type="ARBA" id="ARBA00004651"/>
    </source>
</evidence>
<keyword evidence="7 13" id="KW-0547">Nucleotide-binding</keyword>
<evidence type="ECO:0000256" key="9">
    <source>
        <dbReference type="ARBA" id="ARBA00022840"/>
    </source>
</evidence>
<feature type="domain" description="Histidine kinase" evidence="15">
    <location>
        <begin position="148"/>
        <end position="341"/>
    </location>
</feature>
<keyword evidence="4" id="KW-0597">Phosphoprotein</keyword>